<evidence type="ECO:0000256" key="2">
    <source>
        <dbReference type="ARBA" id="ARBA00006228"/>
    </source>
</evidence>
<evidence type="ECO:0000313" key="8">
    <source>
        <dbReference type="Proteomes" id="UP000519004"/>
    </source>
</evidence>
<comment type="caution">
    <text evidence="7">The sequence shown here is derived from an EMBL/GenBank/DDBJ whole genome shotgun (WGS) entry which is preliminary data.</text>
</comment>
<dbReference type="InterPro" id="IPR002758">
    <property type="entry name" value="Cation_antiport_E"/>
</dbReference>
<evidence type="ECO:0000256" key="5">
    <source>
        <dbReference type="ARBA" id="ARBA00022989"/>
    </source>
</evidence>
<dbReference type="Pfam" id="PF01899">
    <property type="entry name" value="MNHE"/>
    <property type="match status" value="1"/>
</dbReference>
<name>A0A7W7V745_9GAMM</name>
<comment type="subcellular location">
    <subcellularLocation>
        <location evidence="1">Cell membrane</location>
        <topology evidence="1">Multi-pass membrane protein</topology>
    </subcellularLocation>
</comment>
<accession>A0A7W7V745</accession>
<dbReference type="AlphaFoldDB" id="A0A7W7V745"/>
<keyword evidence="8" id="KW-1185">Reference proteome</keyword>
<gene>
    <name evidence="7" type="ORF">HNQ58_000277</name>
</gene>
<dbReference type="GO" id="GO:0008324">
    <property type="term" value="F:monoatomic cation transmembrane transporter activity"/>
    <property type="evidence" value="ECO:0007669"/>
    <property type="project" value="InterPro"/>
</dbReference>
<dbReference type="Proteomes" id="UP000519004">
    <property type="component" value="Unassembled WGS sequence"/>
</dbReference>
<dbReference type="PANTHER" id="PTHR34584">
    <property type="entry name" value="NA(+)/H(+) ANTIPORTER SUBUNIT E1"/>
    <property type="match status" value="1"/>
</dbReference>
<evidence type="ECO:0000256" key="3">
    <source>
        <dbReference type="ARBA" id="ARBA00022475"/>
    </source>
</evidence>
<organism evidence="7 8">
    <name type="scientific">Rehaibacterium terrae</name>
    <dbReference type="NCBI Taxonomy" id="1341696"/>
    <lineage>
        <taxon>Bacteria</taxon>
        <taxon>Pseudomonadati</taxon>
        <taxon>Pseudomonadota</taxon>
        <taxon>Gammaproteobacteria</taxon>
        <taxon>Lysobacterales</taxon>
        <taxon>Lysobacteraceae</taxon>
        <taxon>Rehaibacterium</taxon>
    </lineage>
</organism>
<keyword evidence="5" id="KW-1133">Transmembrane helix</keyword>
<evidence type="ECO:0000256" key="4">
    <source>
        <dbReference type="ARBA" id="ARBA00022692"/>
    </source>
</evidence>
<dbReference type="RefSeq" id="WP_183946998.1">
    <property type="nucleotide sequence ID" value="NZ_JACHHX010000002.1"/>
</dbReference>
<evidence type="ECO:0000313" key="7">
    <source>
        <dbReference type="EMBL" id="MBB5014403.1"/>
    </source>
</evidence>
<evidence type="ECO:0000256" key="6">
    <source>
        <dbReference type="ARBA" id="ARBA00023136"/>
    </source>
</evidence>
<evidence type="ECO:0000256" key="1">
    <source>
        <dbReference type="ARBA" id="ARBA00004651"/>
    </source>
</evidence>
<dbReference type="PANTHER" id="PTHR34584:SF1">
    <property type="entry name" value="NA(+)_H(+) ANTIPORTER SUBUNIT E1"/>
    <property type="match status" value="1"/>
</dbReference>
<protein>
    <submittedName>
        <fullName evidence="7">Multisubunit Na+/H+ antiporter MnhE subunit</fullName>
    </submittedName>
</protein>
<sequence length="112" mass="12269">MKLLTVFSLLLRFLLEVAKSGLATAWLILRPGVRPTPGLVRMRYAGLSDTGVALLGCMITLTPGTTVIDIDNQRRELLIHLLDDSDPAAVVANVRRSFETPLRRLFPAGDQA</sequence>
<keyword evidence="4" id="KW-0812">Transmembrane</keyword>
<proteinExistence type="inferred from homology"/>
<comment type="similarity">
    <text evidence="2">Belongs to the CPA3 antiporters (TC 2.A.63) subunit E family.</text>
</comment>
<keyword evidence="3" id="KW-1003">Cell membrane</keyword>
<dbReference type="GO" id="GO:0005886">
    <property type="term" value="C:plasma membrane"/>
    <property type="evidence" value="ECO:0007669"/>
    <property type="project" value="UniProtKB-SubCell"/>
</dbReference>
<keyword evidence="6" id="KW-0472">Membrane</keyword>
<reference evidence="7 8" key="1">
    <citation type="submission" date="2020-08" db="EMBL/GenBank/DDBJ databases">
        <title>Genomic Encyclopedia of Type Strains, Phase IV (KMG-IV): sequencing the most valuable type-strain genomes for metagenomic binning, comparative biology and taxonomic classification.</title>
        <authorList>
            <person name="Goeker M."/>
        </authorList>
    </citation>
    <scope>NUCLEOTIDE SEQUENCE [LARGE SCALE GENOMIC DNA]</scope>
    <source>
        <strain evidence="7 8">DSM 25897</strain>
    </source>
</reference>
<dbReference type="EMBL" id="JACHHX010000002">
    <property type="protein sequence ID" value="MBB5014403.1"/>
    <property type="molecule type" value="Genomic_DNA"/>
</dbReference>